<protein>
    <submittedName>
        <fullName evidence="3">S-layer homology domain-containing protein</fullName>
    </submittedName>
</protein>
<dbReference type="Pfam" id="PF00395">
    <property type="entry name" value="SLH"/>
    <property type="match status" value="1"/>
</dbReference>
<evidence type="ECO:0000313" key="4">
    <source>
        <dbReference type="Proteomes" id="UP000184389"/>
    </source>
</evidence>
<keyword evidence="1" id="KW-0732">Signal</keyword>
<sequence length="238" mass="26755">MKRERKGKKNIKRLLMGILVLAFLSNNTYADNIDFKDVTEQWAKEPVRWGVKEGIVEGYPDGTFKPKKQVNEAEFAKLMTGYAKVLDVSNLKVKEGEHWAKEVYDALEEYAIPLGGYKSDKVKNTGLSRGQLARIVAAKNGFNLNERQAIYYLYENDLSDGKISGRLDFESYDKDSAVKRAEAVAFLRRLETKGVTTFKGKPSTVGAREMGGIKGVPKDETVVTDEDFKKLAEEKGIK</sequence>
<name>A0A1M5UU39_9FIRM</name>
<keyword evidence="4" id="KW-1185">Reference proteome</keyword>
<feature type="domain" description="SLH" evidence="2">
    <location>
        <begin position="30"/>
        <end position="93"/>
    </location>
</feature>
<dbReference type="EMBL" id="FQXR01000003">
    <property type="protein sequence ID" value="SHH66491.1"/>
    <property type="molecule type" value="Genomic_DNA"/>
</dbReference>
<dbReference type="AlphaFoldDB" id="A0A1M5UU39"/>
<feature type="signal peptide" evidence="1">
    <location>
        <begin position="1"/>
        <end position="30"/>
    </location>
</feature>
<feature type="chain" id="PRO_5039221458" evidence="1">
    <location>
        <begin position="31"/>
        <end position="238"/>
    </location>
</feature>
<dbReference type="RefSeq" id="WP_072743338.1">
    <property type="nucleotide sequence ID" value="NZ_FQXR01000003.1"/>
</dbReference>
<accession>A0A1M5UU39</accession>
<reference evidence="3 4" key="1">
    <citation type="submission" date="2016-11" db="EMBL/GenBank/DDBJ databases">
        <authorList>
            <person name="Jaros S."/>
            <person name="Januszkiewicz K."/>
            <person name="Wedrychowicz H."/>
        </authorList>
    </citation>
    <scope>NUCLEOTIDE SEQUENCE [LARGE SCALE GENOMIC DNA]</scope>
    <source>
        <strain evidence="3 4">DSM 13106</strain>
    </source>
</reference>
<dbReference type="Proteomes" id="UP000184389">
    <property type="component" value="Unassembled WGS sequence"/>
</dbReference>
<proteinExistence type="predicted"/>
<evidence type="ECO:0000259" key="2">
    <source>
        <dbReference type="PROSITE" id="PS51272"/>
    </source>
</evidence>
<evidence type="ECO:0000256" key="1">
    <source>
        <dbReference type="SAM" id="SignalP"/>
    </source>
</evidence>
<dbReference type="PROSITE" id="PS51272">
    <property type="entry name" value="SLH"/>
    <property type="match status" value="1"/>
</dbReference>
<gene>
    <name evidence="3" type="ORF">SAMN02745180_00770</name>
</gene>
<dbReference type="STRING" id="1123281.SAMN02745180_00770"/>
<evidence type="ECO:0000313" key="3">
    <source>
        <dbReference type="EMBL" id="SHH66491.1"/>
    </source>
</evidence>
<organism evidence="3 4">
    <name type="scientific">Sporanaerobacter acetigenes DSM 13106</name>
    <dbReference type="NCBI Taxonomy" id="1123281"/>
    <lineage>
        <taxon>Bacteria</taxon>
        <taxon>Bacillati</taxon>
        <taxon>Bacillota</taxon>
        <taxon>Tissierellia</taxon>
        <taxon>Tissierellales</taxon>
        <taxon>Sporanaerobacteraceae</taxon>
        <taxon>Sporanaerobacter</taxon>
    </lineage>
</organism>
<dbReference type="OrthoDB" id="1698971at2"/>
<dbReference type="InterPro" id="IPR001119">
    <property type="entry name" value="SLH_dom"/>
</dbReference>